<name>U7UX68_9MICC</name>
<protein>
    <submittedName>
        <fullName evidence="2">Uncharacterized protein</fullName>
    </submittedName>
</protein>
<evidence type="ECO:0000256" key="1">
    <source>
        <dbReference type="SAM" id="MobiDB-lite"/>
    </source>
</evidence>
<dbReference type="EMBL" id="AXZG01000070">
    <property type="protein sequence ID" value="ERT63881.1"/>
    <property type="molecule type" value="Genomic_DNA"/>
</dbReference>
<evidence type="ECO:0000313" key="2">
    <source>
        <dbReference type="EMBL" id="ERT63881.1"/>
    </source>
</evidence>
<comment type="caution">
    <text evidence="2">The sequence shown here is derived from an EMBL/GenBank/DDBJ whole genome shotgun (WGS) entry which is preliminary data.</text>
</comment>
<reference evidence="2 3" key="1">
    <citation type="submission" date="2013-08" db="EMBL/GenBank/DDBJ databases">
        <authorList>
            <person name="Weinstock G."/>
            <person name="Sodergren E."/>
            <person name="Wylie T."/>
            <person name="Fulton L."/>
            <person name="Fulton R."/>
            <person name="Fronick C."/>
            <person name="O'Laughlin M."/>
            <person name="Godfrey J."/>
            <person name="Miner T."/>
            <person name="Herter B."/>
            <person name="Appelbaum E."/>
            <person name="Cordes M."/>
            <person name="Lek S."/>
            <person name="Wollam A."/>
            <person name="Pepin K.H."/>
            <person name="Palsikar V.B."/>
            <person name="Mitreva M."/>
            <person name="Wilson R.K."/>
        </authorList>
    </citation>
    <scope>NUCLEOTIDE SEQUENCE [LARGE SCALE GENOMIC DNA]</scope>
    <source>
        <strain evidence="2 3">F0184</strain>
    </source>
</reference>
<gene>
    <name evidence="2" type="ORF">HMPREF0742_02557</name>
</gene>
<dbReference type="PROSITE" id="PS51257">
    <property type="entry name" value="PROKAR_LIPOPROTEIN"/>
    <property type="match status" value="1"/>
</dbReference>
<dbReference type="AlphaFoldDB" id="U7UX68"/>
<dbReference type="HOGENOM" id="CLU_3295927_0_0_11"/>
<feature type="region of interest" description="Disordered" evidence="1">
    <location>
        <begin position="1"/>
        <end position="21"/>
    </location>
</feature>
<sequence>MAPKSTVSTAEKSRRNNFNPVLTTGTSLSGCGYKTYEYET</sequence>
<evidence type="ECO:0000313" key="3">
    <source>
        <dbReference type="Proteomes" id="UP000017174"/>
    </source>
</evidence>
<accession>U7UX68</accession>
<organism evidence="2 3">
    <name type="scientific">Rothia aeria F0184</name>
    <dbReference type="NCBI Taxonomy" id="888019"/>
    <lineage>
        <taxon>Bacteria</taxon>
        <taxon>Bacillati</taxon>
        <taxon>Actinomycetota</taxon>
        <taxon>Actinomycetes</taxon>
        <taxon>Micrococcales</taxon>
        <taxon>Micrococcaceae</taxon>
        <taxon>Rothia</taxon>
    </lineage>
</organism>
<proteinExistence type="predicted"/>
<dbReference type="Proteomes" id="UP000017174">
    <property type="component" value="Unassembled WGS sequence"/>
</dbReference>